<dbReference type="Pfam" id="PF02568">
    <property type="entry name" value="ThiI"/>
    <property type="match status" value="1"/>
</dbReference>
<keyword evidence="5" id="KW-0547">Nucleotide-binding</keyword>
<evidence type="ECO:0000256" key="17">
    <source>
        <dbReference type="ARBA" id="ARBA00080570"/>
    </source>
</evidence>
<dbReference type="SUPFAM" id="SSF143437">
    <property type="entry name" value="THUMP domain-like"/>
    <property type="match status" value="1"/>
</dbReference>
<reference evidence="20" key="1">
    <citation type="journal article" date="2021" name="PeerJ">
        <title>Extensive microbial diversity within the chicken gut microbiome revealed by metagenomics and culture.</title>
        <authorList>
            <person name="Gilroy R."/>
            <person name="Ravi A."/>
            <person name="Getino M."/>
            <person name="Pursley I."/>
            <person name="Horton D.L."/>
            <person name="Alikhan N.F."/>
            <person name="Baker D."/>
            <person name="Gharbi K."/>
            <person name="Hall N."/>
            <person name="Watson M."/>
            <person name="Adriaenssens E.M."/>
            <person name="Foster-Nyarko E."/>
            <person name="Jarju S."/>
            <person name="Secka A."/>
            <person name="Antonio M."/>
            <person name="Oren A."/>
            <person name="Chaudhuri R.R."/>
            <person name="La Ragione R."/>
            <person name="Hildebrand F."/>
            <person name="Pallen M.J."/>
        </authorList>
    </citation>
    <scope>NUCLEOTIDE SEQUENCE</scope>
    <source>
        <strain evidence="20">Gambia15-2214</strain>
    </source>
</reference>
<dbReference type="Gene3D" id="3.30.2130.30">
    <property type="match status" value="1"/>
</dbReference>
<keyword evidence="8" id="KW-0784">Thiamine biosynthesis</keyword>
<dbReference type="PANTHER" id="PTHR43209:SF1">
    <property type="entry name" value="TRNA SULFURTRANSFERASE"/>
    <property type="match status" value="1"/>
</dbReference>
<dbReference type="InterPro" id="IPR014729">
    <property type="entry name" value="Rossmann-like_a/b/a_fold"/>
</dbReference>
<evidence type="ECO:0000256" key="9">
    <source>
        <dbReference type="ARBA" id="ARBA00050570"/>
    </source>
</evidence>
<dbReference type="GO" id="GO:0052837">
    <property type="term" value="P:thiazole biosynthetic process"/>
    <property type="evidence" value="ECO:0007669"/>
    <property type="project" value="TreeGrafter"/>
</dbReference>
<dbReference type="CDD" id="cd01712">
    <property type="entry name" value="PPase_ThiI"/>
    <property type="match status" value="1"/>
</dbReference>
<dbReference type="GO" id="GO:0009228">
    <property type="term" value="P:thiamine biosynthetic process"/>
    <property type="evidence" value="ECO:0007669"/>
    <property type="project" value="UniProtKB-KW"/>
</dbReference>
<dbReference type="PROSITE" id="PS51165">
    <property type="entry name" value="THUMP"/>
    <property type="match status" value="1"/>
</dbReference>
<dbReference type="HAMAP" id="MF_00021">
    <property type="entry name" value="ThiI"/>
    <property type="match status" value="1"/>
</dbReference>
<dbReference type="EMBL" id="JAHLFV010000110">
    <property type="protein sequence ID" value="MBU3849823.1"/>
    <property type="molecule type" value="Genomic_DNA"/>
</dbReference>
<evidence type="ECO:0000256" key="3">
    <source>
        <dbReference type="ARBA" id="ARBA00022555"/>
    </source>
</evidence>
<evidence type="ECO:0000313" key="21">
    <source>
        <dbReference type="Proteomes" id="UP000823914"/>
    </source>
</evidence>
<evidence type="ECO:0000256" key="2">
    <source>
        <dbReference type="ARBA" id="ARBA00022490"/>
    </source>
</evidence>
<accession>A0A9E2L304</accession>
<reference evidence="20" key="2">
    <citation type="submission" date="2021-04" db="EMBL/GenBank/DDBJ databases">
        <authorList>
            <person name="Gilroy R."/>
        </authorList>
    </citation>
    <scope>NUCLEOTIDE SEQUENCE</scope>
    <source>
        <strain evidence="20">Gambia15-2214</strain>
    </source>
</reference>
<evidence type="ECO:0000256" key="4">
    <source>
        <dbReference type="ARBA" id="ARBA00022679"/>
    </source>
</evidence>
<dbReference type="InterPro" id="IPR020536">
    <property type="entry name" value="ThiI_AANH"/>
</dbReference>
<evidence type="ECO:0000256" key="1">
    <source>
        <dbReference type="ARBA" id="ARBA00004496"/>
    </source>
</evidence>
<evidence type="ECO:0000256" key="5">
    <source>
        <dbReference type="ARBA" id="ARBA00022741"/>
    </source>
</evidence>
<protein>
    <recommendedName>
        <fullName evidence="14">Probable tRNA sulfurtransferase</fullName>
        <ecNumber evidence="13">2.8.1.4</ecNumber>
    </recommendedName>
    <alternativeName>
        <fullName evidence="15">Sulfur carrier protein ThiS sulfurtransferase</fullName>
    </alternativeName>
    <alternativeName>
        <fullName evidence="16">Thiamine biosynthesis protein ThiI</fullName>
    </alternativeName>
    <alternativeName>
        <fullName evidence="17">tRNA 4-thiouridine synthase</fullName>
    </alternativeName>
</protein>
<dbReference type="SMART" id="SM00981">
    <property type="entry name" value="THUMP"/>
    <property type="match status" value="1"/>
</dbReference>
<dbReference type="GO" id="GO:0140741">
    <property type="term" value="F:tRNA-uracil-4 sulfurtransferase activity"/>
    <property type="evidence" value="ECO:0007669"/>
    <property type="project" value="UniProtKB-EC"/>
</dbReference>
<evidence type="ECO:0000256" key="11">
    <source>
        <dbReference type="ARBA" id="ARBA00058382"/>
    </source>
</evidence>
<keyword evidence="6" id="KW-0067">ATP-binding</keyword>
<evidence type="ECO:0000256" key="6">
    <source>
        <dbReference type="ARBA" id="ARBA00022840"/>
    </source>
</evidence>
<feature type="non-terminal residue" evidence="20">
    <location>
        <position position="1"/>
    </location>
</feature>
<dbReference type="Proteomes" id="UP000823914">
    <property type="component" value="Unassembled WGS sequence"/>
</dbReference>
<evidence type="ECO:0000256" key="15">
    <source>
        <dbReference type="ARBA" id="ARBA00075337"/>
    </source>
</evidence>
<dbReference type="NCBIfam" id="TIGR00342">
    <property type="entry name" value="tRNA uracil 4-sulfurtransferase ThiI"/>
    <property type="match status" value="1"/>
</dbReference>
<dbReference type="AlphaFoldDB" id="A0A9E2L304"/>
<evidence type="ECO:0000256" key="7">
    <source>
        <dbReference type="ARBA" id="ARBA00022884"/>
    </source>
</evidence>
<dbReference type="Pfam" id="PF22025">
    <property type="entry name" value="ThiI_fer"/>
    <property type="match status" value="1"/>
</dbReference>
<dbReference type="InterPro" id="IPR003720">
    <property type="entry name" value="tRNA_STrfase"/>
</dbReference>
<dbReference type="InterPro" id="IPR004114">
    <property type="entry name" value="THUMP_dom"/>
</dbReference>
<comment type="caution">
    <text evidence="20">The sequence shown here is derived from an EMBL/GenBank/DDBJ whole genome shotgun (WGS) entry which is preliminary data.</text>
</comment>
<dbReference type="EC" id="2.8.1.4" evidence="13"/>
<evidence type="ECO:0000256" key="13">
    <source>
        <dbReference type="ARBA" id="ARBA00066827"/>
    </source>
</evidence>
<gene>
    <name evidence="20" type="primary">thiI</name>
    <name evidence="20" type="ORF">IAA16_04580</name>
</gene>
<evidence type="ECO:0000256" key="18">
    <source>
        <dbReference type="PROSITE-ProRule" id="PRU00529"/>
    </source>
</evidence>
<dbReference type="CDD" id="cd11716">
    <property type="entry name" value="THUMP_ThiI"/>
    <property type="match status" value="1"/>
</dbReference>
<keyword evidence="2" id="KW-0963">Cytoplasm</keyword>
<dbReference type="Pfam" id="PF02926">
    <property type="entry name" value="THUMP"/>
    <property type="match status" value="1"/>
</dbReference>
<dbReference type="GO" id="GO:0005524">
    <property type="term" value="F:ATP binding"/>
    <property type="evidence" value="ECO:0007669"/>
    <property type="project" value="UniProtKB-KW"/>
</dbReference>
<dbReference type="Gene3D" id="3.40.50.620">
    <property type="entry name" value="HUPs"/>
    <property type="match status" value="1"/>
</dbReference>
<evidence type="ECO:0000259" key="19">
    <source>
        <dbReference type="PROSITE" id="PS51165"/>
    </source>
</evidence>
<feature type="domain" description="THUMP" evidence="19">
    <location>
        <begin position="53"/>
        <end position="157"/>
    </location>
</feature>
<keyword evidence="4 20" id="KW-0808">Transferase</keyword>
<evidence type="ECO:0000256" key="8">
    <source>
        <dbReference type="ARBA" id="ARBA00022977"/>
    </source>
</evidence>
<comment type="subcellular location">
    <subcellularLocation>
        <location evidence="1">Cytoplasm</location>
    </subcellularLocation>
</comment>
<comment type="catalytic activity">
    <reaction evidence="9">
        <text>[ThiI sulfur-carrier protein]-S-sulfanyl-L-cysteine + a uridine in tRNA + 2 reduced [2Fe-2S]-[ferredoxin] + ATP + H(+) = [ThiI sulfur-carrier protein]-L-cysteine + a 4-thiouridine in tRNA + 2 oxidized [2Fe-2S]-[ferredoxin] + AMP + diphosphate</text>
        <dbReference type="Rhea" id="RHEA:24176"/>
        <dbReference type="Rhea" id="RHEA-COMP:10000"/>
        <dbReference type="Rhea" id="RHEA-COMP:10001"/>
        <dbReference type="Rhea" id="RHEA-COMP:13337"/>
        <dbReference type="Rhea" id="RHEA-COMP:13338"/>
        <dbReference type="Rhea" id="RHEA-COMP:13339"/>
        <dbReference type="Rhea" id="RHEA-COMP:13340"/>
        <dbReference type="ChEBI" id="CHEBI:15378"/>
        <dbReference type="ChEBI" id="CHEBI:29950"/>
        <dbReference type="ChEBI" id="CHEBI:30616"/>
        <dbReference type="ChEBI" id="CHEBI:33019"/>
        <dbReference type="ChEBI" id="CHEBI:33737"/>
        <dbReference type="ChEBI" id="CHEBI:33738"/>
        <dbReference type="ChEBI" id="CHEBI:61963"/>
        <dbReference type="ChEBI" id="CHEBI:65315"/>
        <dbReference type="ChEBI" id="CHEBI:136798"/>
        <dbReference type="ChEBI" id="CHEBI:456215"/>
        <dbReference type="EC" id="2.8.1.4"/>
    </reaction>
</comment>
<keyword evidence="3" id="KW-0820">tRNA-binding</keyword>
<evidence type="ECO:0000256" key="14">
    <source>
        <dbReference type="ARBA" id="ARBA00071867"/>
    </source>
</evidence>
<evidence type="ECO:0000256" key="12">
    <source>
        <dbReference type="ARBA" id="ARBA00061472"/>
    </source>
</evidence>
<dbReference type="PANTHER" id="PTHR43209">
    <property type="entry name" value="TRNA SULFURTRANSFERASE"/>
    <property type="match status" value="1"/>
</dbReference>
<dbReference type="SUPFAM" id="SSF52402">
    <property type="entry name" value="Adenine nucleotide alpha hydrolases-like"/>
    <property type="match status" value="1"/>
</dbReference>
<comment type="catalytic activity">
    <reaction evidence="10">
        <text>[ThiS sulfur-carrier protein]-C-terminal Gly-Gly-AMP + S-sulfanyl-L-cysteinyl-[cysteine desulfurase] + AH2 = [ThiS sulfur-carrier protein]-C-terminal-Gly-aminoethanethioate + L-cysteinyl-[cysteine desulfurase] + A + AMP + 2 H(+)</text>
        <dbReference type="Rhea" id="RHEA:43340"/>
        <dbReference type="Rhea" id="RHEA-COMP:12157"/>
        <dbReference type="Rhea" id="RHEA-COMP:12158"/>
        <dbReference type="Rhea" id="RHEA-COMP:12910"/>
        <dbReference type="Rhea" id="RHEA-COMP:19908"/>
        <dbReference type="ChEBI" id="CHEBI:13193"/>
        <dbReference type="ChEBI" id="CHEBI:15378"/>
        <dbReference type="ChEBI" id="CHEBI:17499"/>
        <dbReference type="ChEBI" id="CHEBI:29950"/>
        <dbReference type="ChEBI" id="CHEBI:61963"/>
        <dbReference type="ChEBI" id="CHEBI:90618"/>
        <dbReference type="ChEBI" id="CHEBI:232372"/>
        <dbReference type="ChEBI" id="CHEBI:456215"/>
    </reaction>
</comment>
<evidence type="ECO:0000256" key="16">
    <source>
        <dbReference type="ARBA" id="ARBA00077849"/>
    </source>
</evidence>
<dbReference type="InterPro" id="IPR050102">
    <property type="entry name" value="tRNA_sulfurtransferase_ThiI"/>
</dbReference>
<dbReference type="InterPro" id="IPR049962">
    <property type="entry name" value="THUMP_ThiI"/>
</dbReference>
<dbReference type="GO" id="GO:0002937">
    <property type="term" value="P:tRNA 4-thiouridine biosynthesis"/>
    <property type="evidence" value="ECO:0007669"/>
    <property type="project" value="TreeGrafter"/>
</dbReference>
<dbReference type="InterPro" id="IPR049961">
    <property type="entry name" value="ThiI_N"/>
</dbReference>
<dbReference type="InterPro" id="IPR054173">
    <property type="entry name" value="ThiI_fer"/>
</dbReference>
<dbReference type="GO" id="GO:0005829">
    <property type="term" value="C:cytosol"/>
    <property type="evidence" value="ECO:0007669"/>
    <property type="project" value="TreeGrafter"/>
</dbReference>
<name>A0A9E2L304_9SPIR</name>
<organism evidence="20 21">
    <name type="scientific">Candidatus Treponema excrementipullorum</name>
    <dbReference type="NCBI Taxonomy" id="2838768"/>
    <lineage>
        <taxon>Bacteria</taxon>
        <taxon>Pseudomonadati</taxon>
        <taxon>Spirochaetota</taxon>
        <taxon>Spirochaetia</taxon>
        <taxon>Spirochaetales</taxon>
        <taxon>Treponemataceae</taxon>
        <taxon>Treponema</taxon>
    </lineage>
</organism>
<evidence type="ECO:0000313" key="20">
    <source>
        <dbReference type="EMBL" id="MBU3849823.1"/>
    </source>
</evidence>
<evidence type="ECO:0000256" key="10">
    <source>
        <dbReference type="ARBA" id="ARBA00052330"/>
    </source>
</evidence>
<dbReference type="GO" id="GO:0000049">
    <property type="term" value="F:tRNA binding"/>
    <property type="evidence" value="ECO:0007669"/>
    <property type="project" value="UniProtKB-KW"/>
</dbReference>
<sequence>LAKLGELTLKGSNIKEFEQRLVENARLYLESVEATVRLIAGRLYIEGPKVSCAAIEFTLKHLIGITGWASATLCEKNIESIQKAVYKEALAAKEQGAKSFKIEARRADKGFPLNSYEIACEAAAEVYDTQLLEVNLHNPDVIIRVEIRDRCFVYCDTNKGCRGLPVGTGGRGVLLLSGGLDSPVAGYRMMRRGMKVDCIYFHAYPYTSAEAQKKVEDLAQIIAMYGVDTHINIVPFTEVQMRIKQRAPEAFSTLLLRMCMMKAASLLADKIKAHCLISGESLGQVASQTVQNMAVTESAGSYPLLRPLVGLDKEEIIETAKYIGTYETSILPYEDCCVLFSPKHPVLRASVEEATELYNKLEVDDLIQEAFDKREHKRFSAIDYVREHFV</sequence>
<dbReference type="FunFam" id="3.40.50.620:FF:000053">
    <property type="entry name" value="Probable tRNA sulfurtransferase"/>
    <property type="match status" value="1"/>
</dbReference>
<comment type="similarity">
    <text evidence="12">Belongs to the ThiI family.</text>
</comment>
<comment type="function">
    <text evidence="11">Catalyzes the ATP-dependent transfer of a sulfur to tRNA to produce 4-thiouridine in position 8 of tRNAs, which functions as a near-UV photosensor. Also catalyzes the transfer of sulfur to the sulfur carrier protein ThiS, forming ThiS-thiocarboxylate. This is a step in the synthesis of thiazole, in the thiamine biosynthesis pathway. The sulfur is donated as persulfide by IscS.</text>
</comment>
<dbReference type="GO" id="GO:0004810">
    <property type="term" value="F:CCA tRNA nucleotidyltransferase activity"/>
    <property type="evidence" value="ECO:0007669"/>
    <property type="project" value="InterPro"/>
</dbReference>
<keyword evidence="7 18" id="KW-0694">RNA-binding</keyword>
<proteinExistence type="inferred from homology"/>